<accession>A0AAE9ISD7</accession>
<evidence type="ECO:0000313" key="3">
    <source>
        <dbReference type="Proteomes" id="UP000827892"/>
    </source>
</evidence>
<dbReference type="Proteomes" id="UP000827892">
    <property type="component" value="Chromosome III"/>
</dbReference>
<proteinExistence type="predicted"/>
<keyword evidence="1" id="KW-0812">Transmembrane</keyword>
<organism evidence="2 3">
    <name type="scientific">Caenorhabditis briggsae</name>
    <dbReference type="NCBI Taxonomy" id="6238"/>
    <lineage>
        <taxon>Eukaryota</taxon>
        <taxon>Metazoa</taxon>
        <taxon>Ecdysozoa</taxon>
        <taxon>Nematoda</taxon>
        <taxon>Chromadorea</taxon>
        <taxon>Rhabditida</taxon>
        <taxon>Rhabditina</taxon>
        <taxon>Rhabditomorpha</taxon>
        <taxon>Rhabditoidea</taxon>
        <taxon>Rhabditidae</taxon>
        <taxon>Peloderinae</taxon>
        <taxon>Caenorhabditis</taxon>
    </lineage>
</organism>
<dbReference type="AlphaFoldDB" id="A0AAE9ISD7"/>
<dbReference type="EMBL" id="CP090893">
    <property type="protein sequence ID" value="ULU02543.1"/>
    <property type="molecule type" value="Genomic_DNA"/>
</dbReference>
<evidence type="ECO:0000313" key="2">
    <source>
        <dbReference type="EMBL" id="ULU02543.1"/>
    </source>
</evidence>
<sequence length="141" mass="16614">MIVFTQKRANYMLSELWKLPFNPIYFFLKHFFLYTSIFTFASTIAFWHAYPFVSVVSPYIFYSGNDICVMTDGDACLVDIEYLLILVLTTTSFFFSVDLYTAMSAKSYMFREHYHYDCFTNYGPPRNNGLLIYFKEGILNS</sequence>
<feature type="transmembrane region" description="Helical" evidence="1">
    <location>
        <begin position="82"/>
        <end position="101"/>
    </location>
</feature>
<name>A0AAE9ISD7_CAEBR</name>
<keyword evidence="1" id="KW-1133">Transmembrane helix</keyword>
<gene>
    <name evidence="2" type="ORF">L3Y34_002255</name>
</gene>
<reference evidence="2 3" key="1">
    <citation type="submission" date="2022-05" db="EMBL/GenBank/DDBJ databases">
        <title>Chromosome-level reference genomes for two strains of Caenorhabditis briggsae: an improved platform for comparative genomics.</title>
        <authorList>
            <person name="Stevens L."/>
            <person name="Andersen E.C."/>
        </authorList>
    </citation>
    <scope>NUCLEOTIDE SEQUENCE [LARGE SCALE GENOMIC DNA]</scope>
    <source>
        <strain evidence="2">QX1410_ONT</strain>
        <tissue evidence="2">Whole-organism</tissue>
    </source>
</reference>
<keyword evidence="1" id="KW-0472">Membrane</keyword>
<protein>
    <submittedName>
        <fullName evidence="2">Uncharacterized protein</fullName>
    </submittedName>
</protein>
<feature type="transmembrane region" description="Helical" evidence="1">
    <location>
        <begin position="31"/>
        <end position="50"/>
    </location>
</feature>
<evidence type="ECO:0000256" key="1">
    <source>
        <dbReference type="SAM" id="Phobius"/>
    </source>
</evidence>